<protein>
    <submittedName>
        <fullName evidence="2">Cytochrome protein</fullName>
    </submittedName>
</protein>
<dbReference type="InterPro" id="IPR001128">
    <property type="entry name" value="Cyt_P450"/>
</dbReference>
<dbReference type="GO" id="GO:0016705">
    <property type="term" value="F:oxidoreductase activity, acting on paired donors, with incorporation or reduction of molecular oxygen"/>
    <property type="evidence" value="ECO:0007669"/>
    <property type="project" value="InterPro"/>
</dbReference>
<dbReference type="Pfam" id="PF00067">
    <property type="entry name" value="p450"/>
    <property type="match status" value="1"/>
</dbReference>
<sequence>MRSQPMPKHNFLTGHLLEMKRYMDTVPSDSTINTTIAAMAHEFPGGVFYIDLWPFTKPLLISTTPSSGYQLQQHALDKPKEISDAFWHLTGGPNLFTMPETPWKPWRTILNPAFSPAHILTLSKTIATEMQVFCEILEEKAHRGSIFQLEDLTLKLTVDVIVAVALNTRLHYQQKENALASSLRTLIEWTSFGDDLNPFTRYNPLRPLVQFYLSRKLNNLIEVEIDRQYSELLEDQSLSKETTNSKSIMYLTLQNYLNETKKSKETQRSTSKGLDRNFKNVAAAQIRLFLVAGHDTTSSTLLYCYYLLGTSPDAMRKIREEHENVFGSTDVYNAISQDATCLNRLPYTSAVIKEAGRLFPAASAMRGGVPGVSITDDDGREFPSDGCSIWVIHLLLHRNPKYWKDPHAFIPERWLIEDPKDPLHPVKGAWRPFEFGPRNCIGQSLATLEMRIALAMTIRKFDIKPAYDEWDKIHKNTRKKIVFGTRAYQVQGGGGGAHPSAGLPCEVFVRNG</sequence>
<name>A0A6A6WC53_9PEZI</name>
<comment type="cofactor">
    <cofactor evidence="1">
        <name>heme</name>
        <dbReference type="ChEBI" id="CHEBI:30413"/>
    </cofactor>
</comment>
<keyword evidence="3" id="KW-1185">Reference proteome</keyword>
<dbReference type="SUPFAM" id="SSF48264">
    <property type="entry name" value="Cytochrome P450"/>
    <property type="match status" value="1"/>
</dbReference>
<evidence type="ECO:0000313" key="3">
    <source>
        <dbReference type="Proteomes" id="UP000799437"/>
    </source>
</evidence>
<keyword evidence="1" id="KW-0479">Metal-binding</keyword>
<dbReference type="PRINTS" id="PR00463">
    <property type="entry name" value="EP450I"/>
</dbReference>
<dbReference type="Gene3D" id="1.10.630.10">
    <property type="entry name" value="Cytochrome P450"/>
    <property type="match status" value="1"/>
</dbReference>
<dbReference type="GO" id="GO:0005506">
    <property type="term" value="F:iron ion binding"/>
    <property type="evidence" value="ECO:0007669"/>
    <property type="project" value="InterPro"/>
</dbReference>
<dbReference type="PANTHER" id="PTHR24305:SF222">
    <property type="entry name" value="CYTOCHROME P450 MONOOXYGENASE STCS"/>
    <property type="match status" value="1"/>
</dbReference>
<evidence type="ECO:0000256" key="1">
    <source>
        <dbReference type="PIRSR" id="PIRSR602401-1"/>
    </source>
</evidence>
<dbReference type="AlphaFoldDB" id="A0A6A6WC53"/>
<keyword evidence="1" id="KW-0349">Heme</keyword>
<feature type="binding site" description="axial binding residue" evidence="1">
    <location>
        <position position="440"/>
    </location>
    <ligand>
        <name>heme</name>
        <dbReference type="ChEBI" id="CHEBI:30413"/>
    </ligand>
    <ligandPart>
        <name>Fe</name>
        <dbReference type="ChEBI" id="CHEBI:18248"/>
    </ligandPart>
</feature>
<dbReference type="GeneID" id="54484672"/>
<evidence type="ECO:0000313" key="2">
    <source>
        <dbReference type="EMBL" id="KAF2759426.1"/>
    </source>
</evidence>
<dbReference type="InterPro" id="IPR002401">
    <property type="entry name" value="Cyt_P450_E_grp-I"/>
</dbReference>
<proteinExistence type="predicted"/>
<dbReference type="RefSeq" id="XP_033601877.1">
    <property type="nucleotide sequence ID" value="XM_033743618.1"/>
</dbReference>
<organism evidence="2 3">
    <name type="scientific">Pseudovirgaria hyperparasitica</name>
    <dbReference type="NCBI Taxonomy" id="470096"/>
    <lineage>
        <taxon>Eukaryota</taxon>
        <taxon>Fungi</taxon>
        <taxon>Dikarya</taxon>
        <taxon>Ascomycota</taxon>
        <taxon>Pezizomycotina</taxon>
        <taxon>Dothideomycetes</taxon>
        <taxon>Dothideomycetes incertae sedis</taxon>
        <taxon>Acrospermales</taxon>
        <taxon>Acrospermaceae</taxon>
        <taxon>Pseudovirgaria</taxon>
    </lineage>
</organism>
<dbReference type="Proteomes" id="UP000799437">
    <property type="component" value="Unassembled WGS sequence"/>
</dbReference>
<reference evidence="2" key="1">
    <citation type="journal article" date="2020" name="Stud. Mycol.">
        <title>101 Dothideomycetes genomes: a test case for predicting lifestyles and emergence of pathogens.</title>
        <authorList>
            <person name="Haridas S."/>
            <person name="Albert R."/>
            <person name="Binder M."/>
            <person name="Bloem J."/>
            <person name="Labutti K."/>
            <person name="Salamov A."/>
            <person name="Andreopoulos B."/>
            <person name="Baker S."/>
            <person name="Barry K."/>
            <person name="Bills G."/>
            <person name="Bluhm B."/>
            <person name="Cannon C."/>
            <person name="Castanera R."/>
            <person name="Culley D."/>
            <person name="Daum C."/>
            <person name="Ezra D."/>
            <person name="Gonzalez J."/>
            <person name="Henrissat B."/>
            <person name="Kuo A."/>
            <person name="Liang C."/>
            <person name="Lipzen A."/>
            <person name="Lutzoni F."/>
            <person name="Magnuson J."/>
            <person name="Mondo S."/>
            <person name="Nolan M."/>
            <person name="Ohm R."/>
            <person name="Pangilinan J."/>
            <person name="Park H.-J."/>
            <person name="Ramirez L."/>
            <person name="Alfaro M."/>
            <person name="Sun H."/>
            <person name="Tritt A."/>
            <person name="Yoshinaga Y."/>
            <person name="Zwiers L.-H."/>
            <person name="Turgeon B."/>
            <person name="Goodwin S."/>
            <person name="Spatafora J."/>
            <person name="Crous P."/>
            <person name="Grigoriev I."/>
        </authorList>
    </citation>
    <scope>NUCLEOTIDE SEQUENCE</scope>
    <source>
        <strain evidence="2">CBS 121739</strain>
    </source>
</reference>
<keyword evidence="1" id="KW-0408">Iron</keyword>
<dbReference type="GO" id="GO:0004497">
    <property type="term" value="F:monooxygenase activity"/>
    <property type="evidence" value="ECO:0007669"/>
    <property type="project" value="InterPro"/>
</dbReference>
<dbReference type="InterPro" id="IPR036396">
    <property type="entry name" value="Cyt_P450_sf"/>
</dbReference>
<accession>A0A6A6WC53</accession>
<dbReference type="EMBL" id="ML996569">
    <property type="protein sequence ID" value="KAF2759426.1"/>
    <property type="molecule type" value="Genomic_DNA"/>
</dbReference>
<gene>
    <name evidence="2" type="ORF">EJ05DRAFT_474535</name>
</gene>
<dbReference type="OrthoDB" id="10029320at2759"/>
<dbReference type="PANTHER" id="PTHR24305">
    <property type="entry name" value="CYTOCHROME P450"/>
    <property type="match status" value="1"/>
</dbReference>
<dbReference type="InterPro" id="IPR050121">
    <property type="entry name" value="Cytochrome_P450_monoxygenase"/>
</dbReference>
<dbReference type="GO" id="GO:0020037">
    <property type="term" value="F:heme binding"/>
    <property type="evidence" value="ECO:0007669"/>
    <property type="project" value="InterPro"/>
</dbReference>
<dbReference type="PRINTS" id="PR00385">
    <property type="entry name" value="P450"/>
</dbReference>
<dbReference type="CDD" id="cd11051">
    <property type="entry name" value="CYP59-like"/>
    <property type="match status" value="1"/>
</dbReference>